<comment type="catalytic activity">
    <reaction evidence="10">
        <text>L-threonyl-[protein] + UDP-N-acetyl-alpha-D-glucosamine = 3-O-(N-acetyl-beta-D-glucosaminyl)-L-threonyl-[protein] + UDP + H(+)</text>
        <dbReference type="Rhea" id="RHEA:48908"/>
        <dbReference type="Rhea" id="RHEA-COMP:11060"/>
        <dbReference type="Rhea" id="RHEA-COMP:12252"/>
        <dbReference type="ChEBI" id="CHEBI:15378"/>
        <dbReference type="ChEBI" id="CHEBI:30013"/>
        <dbReference type="ChEBI" id="CHEBI:57705"/>
        <dbReference type="ChEBI" id="CHEBI:58223"/>
        <dbReference type="ChEBI" id="CHEBI:90840"/>
        <dbReference type="EC" id="2.4.1.255"/>
    </reaction>
</comment>
<feature type="compositionally biased region" description="Gly residues" evidence="11">
    <location>
        <begin position="144"/>
        <end position="158"/>
    </location>
</feature>
<evidence type="ECO:0000256" key="6">
    <source>
        <dbReference type="ARBA" id="ARBA00023180"/>
    </source>
</evidence>
<dbReference type="InterPro" id="IPR007657">
    <property type="entry name" value="Glycosyltransferase_61"/>
</dbReference>
<keyword evidence="5" id="KW-0256">Endoplasmic reticulum</keyword>
<feature type="domain" description="Glycosyltransferase 61 catalytic" evidence="12">
    <location>
        <begin position="537"/>
        <end position="640"/>
    </location>
</feature>
<dbReference type="OMA" id="NCEDEAC"/>
<evidence type="ECO:0000256" key="4">
    <source>
        <dbReference type="ARBA" id="ARBA00022729"/>
    </source>
</evidence>
<feature type="compositionally biased region" description="Basic and acidic residues" evidence="11">
    <location>
        <begin position="201"/>
        <end position="210"/>
    </location>
</feature>
<evidence type="ECO:0000256" key="1">
    <source>
        <dbReference type="ARBA" id="ARBA00011970"/>
    </source>
</evidence>
<dbReference type="Proteomes" id="UP000014500">
    <property type="component" value="Unassembled WGS sequence"/>
</dbReference>
<dbReference type="HOGENOM" id="CLU_380513_0_0_1"/>
<evidence type="ECO:0000256" key="3">
    <source>
        <dbReference type="ARBA" id="ARBA00022679"/>
    </source>
</evidence>
<comment type="catalytic activity">
    <reaction evidence="9">
        <text>L-seryl-[protein] + UDP-N-acetyl-alpha-D-glucosamine = 3-O-(N-acetyl-beta-D-glucosaminyl)-L-seryl-[protein] + UDP + H(+)</text>
        <dbReference type="Rhea" id="RHEA:48904"/>
        <dbReference type="Rhea" id="RHEA-COMP:9863"/>
        <dbReference type="Rhea" id="RHEA-COMP:12251"/>
        <dbReference type="ChEBI" id="CHEBI:15378"/>
        <dbReference type="ChEBI" id="CHEBI:29999"/>
        <dbReference type="ChEBI" id="CHEBI:57705"/>
        <dbReference type="ChEBI" id="CHEBI:58223"/>
        <dbReference type="ChEBI" id="CHEBI:90838"/>
        <dbReference type="EC" id="2.4.1.255"/>
    </reaction>
</comment>
<dbReference type="PANTHER" id="PTHR20961">
    <property type="entry name" value="GLYCOSYLTRANSFERASE"/>
    <property type="match status" value="1"/>
</dbReference>
<dbReference type="STRING" id="126957.T1JAU4"/>
<evidence type="ECO:0000256" key="2">
    <source>
        <dbReference type="ARBA" id="ARBA00022676"/>
    </source>
</evidence>
<evidence type="ECO:0000256" key="9">
    <source>
        <dbReference type="ARBA" id="ARBA00048317"/>
    </source>
</evidence>
<keyword evidence="2" id="KW-0328">Glycosyltransferase</keyword>
<protein>
    <recommendedName>
        <fullName evidence="7">EGF domain-specific O-linked N-acetylglucosamine transferase</fullName>
        <ecNumber evidence="1">2.4.1.255</ecNumber>
    </recommendedName>
    <alternativeName>
        <fullName evidence="8">Extracellular O-linked N-acetylglucosamine transferase</fullName>
    </alternativeName>
</protein>
<dbReference type="EnsemblMetazoa" id="SMAR010868-RA">
    <property type="protein sequence ID" value="SMAR010868-PA"/>
    <property type="gene ID" value="SMAR010868"/>
</dbReference>
<dbReference type="EMBL" id="JH432004">
    <property type="status" value="NOT_ANNOTATED_CDS"/>
    <property type="molecule type" value="Genomic_DNA"/>
</dbReference>
<keyword evidence="14" id="KW-1185">Reference proteome</keyword>
<dbReference type="EC" id="2.4.1.255" evidence="1"/>
<organism evidence="13 14">
    <name type="scientific">Strigamia maritima</name>
    <name type="common">European centipede</name>
    <name type="synonym">Geophilus maritimus</name>
    <dbReference type="NCBI Taxonomy" id="126957"/>
    <lineage>
        <taxon>Eukaryota</taxon>
        <taxon>Metazoa</taxon>
        <taxon>Ecdysozoa</taxon>
        <taxon>Arthropoda</taxon>
        <taxon>Myriapoda</taxon>
        <taxon>Chilopoda</taxon>
        <taxon>Pleurostigmophora</taxon>
        <taxon>Geophilomorpha</taxon>
        <taxon>Linotaeniidae</taxon>
        <taxon>Strigamia</taxon>
    </lineage>
</organism>
<reference evidence="14" key="1">
    <citation type="submission" date="2011-05" db="EMBL/GenBank/DDBJ databases">
        <authorList>
            <person name="Richards S.R."/>
            <person name="Qu J."/>
            <person name="Jiang H."/>
            <person name="Jhangiani S.N."/>
            <person name="Agravi P."/>
            <person name="Goodspeed R."/>
            <person name="Gross S."/>
            <person name="Mandapat C."/>
            <person name="Jackson L."/>
            <person name="Mathew T."/>
            <person name="Pu L."/>
            <person name="Thornton R."/>
            <person name="Saada N."/>
            <person name="Wilczek-Boney K.B."/>
            <person name="Lee S."/>
            <person name="Kovar C."/>
            <person name="Wu Y."/>
            <person name="Scherer S.E."/>
            <person name="Worley K.C."/>
            <person name="Muzny D.M."/>
            <person name="Gibbs R."/>
        </authorList>
    </citation>
    <scope>NUCLEOTIDE SEQUENCE</scope>
    <source>
        <strain evidence="14">Brora</strain>
    </source>
</reference>
<dbReference type="Pfam" id="PF04577">
    <property type="entry name" value="Glyco_transf_61"/>
    <property type="match status" value="1"/>
</dbReference>
<dbReference type="GO" id="GO:0005788">
    <property type="term" value="C:endoplasmic reticulum lumen"/>
    <property type="evidence" value="ECO:0007669"/>
    <property type="project" value="TreeGrafter"/>
</dbReference>
<dbReference type="eggNOG" id="KOG4698">
    <property type="taxonomic scope" value="Eukaryota"/>
</dbReference>
<evidence type="ECO:0000313" key="14">
    <source>
        <dbReference type="Proteomes" id="UP000014500"/>
    </source>
</evidence>
<feature type="region of interest" description="Disordered" evidence="11">
    <location>
        <begin position="107"/>
        <end position="218"/>
    </location>
</feature>
<evidence type="ECO:0000313" key="13">
    <source>
        <dbReference type="EnsemblMetazoa" id="SMAR010868-PA"/>
    </source>
</evidence>
<name>T1JAU4_STRMM</name>
<sequence length="728" mass="82119">MSPPRARPASFQDGVHCKCNPKMLQKSLPSLFFLFLSTRIHNTYSQQNQGPPDQAPRDGGFGASGGGYPPEWGTLFSAMGPLISGAQGGYRPAAPAAYGPGPGAGPDSVMYGPGDPSPFGGGGGAAGFAAPDWSPPMFENGPSGPKGGQQRGPPGRGGQSRDHGPPPQKRPHGHGDLEDSFGKFGLENSETADHLDDESGGDSHSEEEPNQKFGGKKGGNVVLLATRTYCGITFDFDKEVNIPTHHSPFFLANNPAIKELCEKNLSCPYHKYTKQNGCWGYEKNCTPRQIYSIPSCPGDHGGWAKSKQDQIDLFFSQGDFGYIRDREKEMKPLCKSTHPDDTSLYCADHSRYCRATNIMFDFDNLLNIESPMRYRMDVLKKGQLGGHCKLNVQLLEERLTHKSPLQSWAAEIQNFIEIPYRPIADGKCDIIVEKPTFLMKLDATVNMYHHFCDFFNLYLSQHMNNSFSQNVNILIWDMMPYFSNFEVMWKAFTIHPILNLQNYAEKKVCFRDLVFSFLPRMIFGMYYNMPLISGCSSSGVFHAFTHHILHRLEINHIKATNNKLRVTLLSRDTPYRKILNEDELIRAAQMTNDFDVRKVNFNHRMSFYEQLKIIHNTDILVGIHGAGLTHLLFLPDWAVIFEIYNCEDEACYRDLANLRGIHYMTWVNQDLLIQEDQGHHPTLGAHAKFTNYAFDVGEFIRLLQIAKKRIRTNSNWLKTHTSPYHEEL</sequence>
<keyword evidence="3" id="KW-0808">Transferase</keyword>
<evidence type="ECO:0000256" key="7">
    <source>
        <dbReference type="ARBA" id="ARBA00040944"/>
    </source>
</evidence>
<accession>T1JAU4</accession>
<feature type="region of interest" description="Disordered" evidence="11">
    <location>
        <begin position="44"/>
        <end position="68"/>
    </location>
</feature>
<evidence type="ECO:0000256" key="10">
    <source>
        <dbReference type="ARBA" id="ARBA00049432"/>
    </source>
</evidence>
<evidence type="ECO:0000256" key="8">
    <source>
        <dbReference type="ARBA" id="ARBA00042574"/>
    </source>
</evidence>
<proteinExistence type="predicted"/>
<evidence type="ECO:0000256" key="5">
    <source>
        <dbReference type="ARBA" id="ARBA00022824"/>
    </source>
</evidence>
<feature type="compositionally biased region" description="Gly residues" evidence="11">
    <location>
        <begin position="59"/>
        <end position="68"/>
    </location>
</feature>
<keyword evidence="4" id="KW-0732">Signal</keyword>
<dbReference type="GO" id="GO:0097363">
    <property type="term" value="F:protein O-acetylglucosaminyltransferase activity"/>
    <property type="evidence" value="ECO:0007669"/>
    <property type="project" value="UniProtKB-EC"/>
</dbReference>
<dbReference type="InterPro" id="IPR049625">
    <property type="entry name" value="Glyco_transf_61_cat"/>
</dbReference>
<reference evidence="13" key="2">
    <citation type="submission" date="2015-02" db="UniProtKB">
        <authorList>
            <consortium name="EnsemblMetazoa"/>
        </authorList>
    </citation>
    <scope>IDENTIFICATION</scope>
</reference>
<evidence type="ECO:0000256" key="11">
    <source>
        <dbReference type="SAM" id="MobiDB-lite"/>
    </source>
</evidence>
<evidence type="ECO:0000259" key="12">
    <source>
        <dbReference type="Pfam" id="PF04577"/>
    </source>
</evidence>
<keyword evidence="6" id="KW-0325">Glycoprotein</keyword>
<dbReference type="PhylomeDB" id="T1JAU4"/>
<dbReference type="AlphaFoldDB" id="T1JAU4"/>
<dbReference type="PANTHER" id="PTHR20961:SF148">
    <property type="entry name" value="EGF DOMAIN-SPECIFIC O-LINKED N-ACETYLGLUCOSAMINE TRANSFERASE"/>
    <property type="match status" value="1"/>
</dbReference>